<dbReference type="Proteomes" id="UP000007590">
    <property type="component" value="Chromosome"/>
</dbReference>
<accession>H8KTJ4</accession>
<dbReference type="OrthoDB" id="9811413at2"/>
<dbReference type="PANTHER" id="PTHR37302">
    <property type="entry name" value="SLR1116 PROTEIN"/>
    <property type="match status" value="1"/>
</dbReference>
<reference evidence="4" key="1">
    <citation type="submission" date="2012-02" db="EMBL/GenBank/DDBJ databases">
        <title>The complete genome of Solitalea canadensis DSM 3403.</title>
        <authorList>
            <consortium name="US DOE Joint Genome Institute (JGI-PGF)"/>
            <person name="Lucas S."/>
            <person name="Copeland A."/>
            <person name="Lapidus A."/>
            <person name="Glavina del Rio T."/>
            <person name="Dalin E."/>
            <person name="Tice H."/>
            <person name="Bruce D."/>
            <person name="Goodwin L."/>
            <person name="Pitluck S."/>
            <person name="Peters L."/>
            <person name="Ovchinnikova G."/>
            <person name="Lu M."/>
            <person name="Kyrpides N."/>
            <person name="Mavromatis K."/>
            <person name="Ivanova N."/>
            <person name="Brettin T."/>
            <person name="Detter J.C."/>
            <person name="Han C."/>
            <person name="Larimer F."/>
            <person name="Land M."/>
            <person name="Hauser L."/>
            <person name="Markowitz V."/>
            <person name="Cheng J.-F."/>
            <person name="Hugenholtz P."/>
            <person name="Woyke T."/>
            <person name="Wu D."/>
            <person name="Spring S."/>
            <person name="Schroeder M."/>
            <person name="Kopitz M."/>
            <person name="Brambilla E."/>
            <person name="Klenk H.-P."/>
            <person name="Eisen J.A."/>
        </authorList>
    </citation>
    <scope>NUCLEOTIDE SEQUENCE</scope>
    <source>
        <strain evidence="4">DSM 3403</strain>
    </source>
</reference>
<feature type="binding site" evidence="3">
    <location>
        <position position="39"/>
    </location>
    <ligand>
        <name>a divalent metal cation</name>
        <dbReference type="ChEBI" id="CHEBI:60240"/>
    </ligand>
</feature>
<dbReference type="STRING" id="929556.Solca_1366"/>
<proteinExistence type="inferred from homology"/>
<dbReference type="InterPro" id="IPR034660">
    <property type="entry name" value="DinB/YfiT-like"/>
</dbReference>
<evidence type="ECO:0000256" key="3">
    <source>
        <dbReference type="PIRSR" id="PIRSR607837-1"/>
    </source>
</evidence>
<organism evidence="4 5">
    <name type="scientific">Solitalea canadensis (strain ATCC 29591 / DSM 3403 / JCM 21819 / LMG 8368 / NBRC 15130 / NCIMB 12057 / USAM 9D)</name>
    <name type="common">Flexibacter canadensis</name>
    <dbReference type="NCBI Taxonomy" id="929556"/>
    <lineage>
        <taxon>Bacteria</taxon>
        <taxon>Pseudomonadati</taxon>
        <taxon>Bacteroidota</taxon>
        <taxon>Sphingobacteriia</taxon>
        <taxon>Sphingobacteriales</taxon>
        <taxon>Sphingobacteriaceae</taxon>
        <taxon>Solitalea</taxon>
    </lineage>
</organism>
<dbReference type="KEGG" id="scn:Solca_1366"/>
<evidence type="ECO:0000313" key="4">
    <source>
        <dbReference type="EMBL" id="AFD06452.1"/>
    </source>
</evidence>
<keyword evidence="2 3" id="KW-0479">Metal-binding</keyword>
<dbReference type="RefSeq" id="WP_014679679.1">
    <property type="nucleotide sequence ID" value="NC_017770.1"/>
</dbReference>
<dbReference type="SUPFAM" id="SSF109854">
    <property type="entry name" value="DinB/YfiT-like putative metalloenzymes"/>
    <property type="match status" value="1"/>
</dbReference>
<name>H8KTJ4_SOLCM</name>
<feature type="binding site" evidence="3">
    <location>
        <position position="124"/>
    </location>
    <ligand>
        <name>a divalent metal cation</name>
        <dbReference type="ChEBI" id="CHEBI:60240"/>
    </ligand>
</feature>
<evidence type="ECO:0008006" key="6">
    <source>
        <dbReference type="Google" id="ProtNLM"/>
    </source>
</evidence>
<dbReference type="PANTHER" id="PTHR37302:SF3">
    <property type="entry name" value="DAMAGE-INDUCIBLE PROTEIN DINB"/>
    <property type="match status" value="1"/>
</dbReference>
<evidence type="ECO:0000256" key="1">
    <source>
        <dbReference type="ARBA" id="ARBA00008635"/>
    </source>
</evidence>
<feature type="binding site" evidence="3">
    <location>
        <position position="120"/>
    </location>
    <ligand>
        <name>a divalent metal cation</name>
        <dbReference type="ChEBI" id="CHEBI:60240"/>
    </ligand>
</feature>
<evidence type="ECO:0000256" key="2">
    <source>
        <dbReference type="ARBA" id="ARBA00022723"/>
    </source>
</evidence>
<dbReference type="AlphaFoldDB" id="H8KTJ4"/>
<gene>
    <name evidence="4" type="ordered locus">Solca_1366</name>
</gene>
<evidence type="ECO:0000313" key="5">
    <source>
        <dbReference type="Proteomes" id="UP000007590"/>
    </source>
</evidence>
<dbReference type="InterPro" id="IPR007837">
    <property type="entry name" value="DinB"/>
</dbReference>
<dbReference type="EMBL" id="CP003349">
    <property type="protein sequence ID" value="AFD06452.1"/>
    <property type="molecule type" value="Genomic_DNA"/>
</dbReference>
<protein>
    <recommendedName>
        <fullName evidence="6">Damage-inducible protein DinB</fullName>
    </recommendedName>
</protein>
<keyword evidence="5" id="KW-1185">Reference proteome</keyword>
<dbReference type="GO" id="GO:0046872">
    <property type="term" value="F:metal ion binding"/>
    <property type="evidence" value="ECO:0007669"/>
    <property type="project" value="UniProtKB-KW"/>
</dbReference>
<dbReference type="Gene3D" id="1.20.120.450">
    <property type="entry name" value="dinb family like domain"/>
    <property type="match status" value="1"/>
</dbReference>
<comment type="similarity">
    <text evidence="1">Belongs to the DinB family.</text>
</comment>
<sequence>MKSHFQRLYEYENWANGRVINTLKQISNPPERSLLLLAHLLISQREWLHRIVKKTTTNKFWELYDLEQSESLYNQNSEEWRHFFLTIQEDDLNVPFHYQTSKGEQYDTPMFDILTHLINHSSYHRGQIIDSLKGVIEPLPITDFIVFSRNP</sequence>
<dbReference type="HOGENOM" id="CLU_101283_3_0_10"/>
<dbReference type="Pfam" id="PF05163">
    <property type="entry name" value="DinB"/>
    <property type="match status" value="1"/>
</dbReference>
<dbReference type="eggNOG" id="COG2318">
    <property type="taxonomic scope" value="Bacteria"/>
</dbReference>